<reference evidence="1" key="2">
    <citation type="submission" date="2010-07" db="EMBL/GenBank/DDBJ databases">
        <authorList>
            <consortium name="The Broad Institute Genome Sequencing Platform"/>
            <consortium name="Broad Institute Genome Sequencing Center for Infectious Disease"/>
            <person name="Ma L.-J."/>
            <person name="Dead R."/>
            <person name="Young S."/>
            <person name="Zeng Q."/>
            <person name="Koehrsen M."/>
            <person name="Alvarado L."/>
            <person name="Berlin A."/>
            <person name="Chapman S.B."/>
            <person name="Chen Z."/>
            <person name="Freedman E."/>
            <person name="Gellesch M."/>
            <person name="Goldberg J."/>
            <person name="Griggs A."/>
            <person name="Gujja S."/>
            <person name="Heilman E.R."/>
            <person name="Heiman D."/>
            <person name="Hepburn T."/>
            <person name="Howarth C."/>
            <person name="Jen D."/>
            <person name="Larson L."/>
            <person name="Mehta T."/>
            <person name="Neiman D."/>
            <person name="Pearson M."/>
            <person name="Roberts A."/>
            <person name="Saif S."/>
            <person name="Shea T."/>
            <person name="Shenoy N."/>
            <person name="Sisk P."/>
            <person name="Stolte C."/>
            <person name="Sykes S."/>
            <person name="Walk T."/>
            <person name="White J."/>
            <person name="Yandava C."/>
            <person name="Haas B."/>
            <person name="Nusbaum C."/>
            <person name="Birren B."/>
        </authorList>
    </citation>
    <scope>NUCLEOTIDE SEQUENCE</scope>
    <source>
        <strain evidence="1">R3-111a-1</strain>
    </source>
</reference>
<protein>
    <submittedName>
        <fullName evidence="1 2">Uncharacterized protein</fullName>
    </submittedName>
</protein>
<reference evidence="2" key="5">
    <citation type="submission" date="2018-04" db="UniProtKB">
        <authorList>
            <consortium name="EnsemblFungi"/>
        </authorList>
    </citation>
    <scope>IDENTIFICATION</scope>
    <source>
        <strain evidence="2">R3-111a-1</strain>
    </source>
</reference>
<organism evidence="1">
    <name type="scientific">Gaeumannomyces tritici (strain R3-111a-1)</name>
    <name type="common">Wheat and barley take-all root rot fungus</name>
    <name type="synonym">Gaeumannomyces graminis var. tritici</name>
    <dbReference type="NCBI Taxonomy" id="644352"/>
    <lineage>
        <taxon>Eukaryota</taxon>
        <taxon>Fungi</taxon>
        <taxon>Dikarya</taxon>
        <taxon>Ascomycota</taxon>
        <taxon>Pezizomycotina</taxon>
        <taxon>Sordariomycetes</taxon>
        <taxon>Sordariomycetidae</taxon>
        <taxon>Magnaporthales</taxon>
        <taxon>Magnaporthaceae</taxon>
        <taxon>Gaeumannomyces</taxon>
    </lineage>
</organism>
<reference evidence="2" key="4">
    <citation type="journal article" date="2015" name="G3 (Bethesda)">
        <title>Genome sequences of three phytopathogenic species of the Magnaporthaceae family of fungi.</title>
        <authorList>
            <person name="Okagaki L.H."/>
            <person name="Nunes C.C."/>
            <person name="Sailsbery J."/>
            <person name="Clay B."/>
            <person name="Brown D."/>
            <person name="John T."/>
            <person name="Oh Y."/>
            <person name="Young N."/>
            <person name="Fitzgerald M."/>
            <person name="Haas B.J."/>
            <person name="Zeng Q."/>
            <person name="Young S."/>
            <person name="Adiconis X."/>
            <person name="Fan L."/>
            <person name="Levin J.Z."/>
            <person name="Mitchell T.K."/>
            <person name="Okubara P.A."/>
            <person name="Farman M.L."/>
            <person name="Kohn L.M."/>
            <person name="Birren B."/>
            <person name="Ma L.-J."/>
            <person name="Dean R.A."/>
        </authorList>
    </citation>
    <scope>NUCLEOTIDE SEQUENCE</scope>
    <source>
        <strain evidence="2">R3-111a-1</strain>
    </source>
</reference>
<evidence type="ECO:0000313" key="2">
    <source>
        <dbReference type="EnsemblFungi" id="EJT77025"/>
    </source>
</evidence>
<reference evidence="3" key="1">
    <citation type="submission" date="2010-07" db="EMBL/GenBank/DDBJ databases">
        <title>The genome sequence of Gaeumannomyces graminis var. tritici strain R3-111a-1.</title>
        <authorList>
            <consortium name="The Broad Institute Genome Sequencing Platform"/>
            <person name="Ma L.-J."/>
            <person name="Dead R."/>
            <person name="Young S."/>
            <person name="Zeng Q."/>
            <person name="Koehrsen M."/>
            <person name="Alvarado L."/>
            <person name="Berlin A."/>
            <person name="Chapman S.B."/>
            <person name="Chen Z."/>
            <person name="Freedman E."/>
            <person name="Gellesch M."/>
            <person name="Goldberg J."/>
            <person name="Griggs A."/>
            <person name="Gujja S."/>
            <person name="Heilman E.R."/>
            <person name="Heiman D."/>
            <person name="Hepburn T."/>
            <person name="Howarth C."/>
            <person name="Jen D."/>
            <person name="Larson L."/>
            <person name="Mehta T."/>
            <person name="Neiman D."/>
            <person name="Pearson M."/>
            <person name="Roberts A."/>
            <person name="Saif S."/>
            <person name="Shea T."/>
            <person name="Shenoy N."/>
            <person name="Sisk P."/>
            <person name="Stolte C."/>
            <person name="Sykes S."/>
            <person name="Walk T."/>
            <person name="White J."/>
            <person name="Yandava C."/>
            <person name="Haas B."/>
            <person name="Nusbaum C."/>
            <person name="Birren B."/>
        </authorList>
    </citation>
    <scope>NUCLEOTIDE SEQUENCE [LARGE SCALE GENOMIC DNA]</scope>
    <source>
        <strain evidence="3">R3-111a-1</strain>
    </source>
</reference>
<accession>J3P092</accession>
<dbReference type="AlphaFoldDB" id="J3P092"/>
<gene>
    <name evidence="2" type="primary">20347397</name>
    <name evidence="1" type="ORF">GGTG_06939</name>
</gene>
<evidence type="ECO:0000313" key="1">
    <source>
        <dbReference type="EMBL" id="EJT77025.1"/>
    </source>
</evidence>
<name>J3P092_GAET3</name>
<evidence type="ECO:0000313" key="3">
    <source>
        <dbReference type="Proteomes" id="UP000006039"/>
    </source>
</evidence>
<dbReference type="EnsemblFungi" id="EJT77025">
    <property type="protein sequence ID" value="EJT77025"/>
    <property type="gene ID" value="GGTG_06939"/>
</dbReference>
<reference evidence="1" key="3">
    <citation type="submission" date="2010-09" db="EMBL/GenBank/DDBJ databases">
        <title>Annotation of Gaeumannomyces graminis var. tritici R3-111a-1.</title>
        <authorList>
            <consortium name="The Broad Institute Genome Sequencing Platform"/>
            <person name="Ma L.-J."/>
            <person name="Dead R."/>
            <person name="Young S.K."/>
            <person name="Zeng Q."/>
            <person name="Gargeya S."/>
            <person name="Fitzgerald M."/>
            <person name="Haas B."/>
            <person name="Abouelleil A."/>
            <person name="Alvarado L."/>
            <person name="Arachchi H.M."/>
            <person name="Berlin A."/>
            <person name="Brown A."/>
            <person name="Chapman S.B."/>
            <person name="Chen Z."/>
            <person name="Dunbar C."/>
            <person name="Freedman E."/>
            <person name="Gearin G."/>
            <person name="Gellesch M."/>
            <person name="Goldberg J."/>
            <person name="Griggs A."/>
            <person name="Gujja S."/>
            <person name="Heiman D."/>
            <person name="Howarth C."/>
            <person name="Larson L."/>
            <person name="Lui A."/>
            <person name="MacDonald P.J.P."/>
            <person name="Mehta T."/>
            <person name="Montmayeur A."/>
            <person name="Murphy C."/>
            <person name="Neiman D."/>
            <person name="Pearson M."/>
            <person name="Priest M."/>
            <person name="Roberts A."/>
            <person name="Saif S."/>
            <person name="Shea T."/>
            <person name="Shenoy N."/>
            <person name="Sisk P."/>
            <person name="Stolte C."/>
            <person name="Sykes S."/>
            <person name="Yandava C."/>
            <person name="Wortman J."/>
            <person name="Nusbaum C."/>
            <person name="Birren B."/>
        </authorList>
    </citation>
    <scope>NUCLEOTIDE SEQUENCE</scope>
    <source>
        <strain evidence="1">R3-111a-1</strain>
    </source>
</reference>
<dbReference type="GeneID" id="20347397"/>
<dbReference type="HOGENOM" id="CLU_1722477_0_0_1"/>
<dbReference type="VEuPathDB" id="FungiDB:GGTG_06939"/>
<dbReference type="RefSeq" id="XP_009223025.1">
    <property type="nucleotide sequence ID" value="XM_009224761.1"/>
</dbReference>
<dbReference type="Proteomes" id="UP000006039">
    <property type="component" value="Unassembled WGS sequence"/>
</dbReference>
<keyword evidence="3" id="KW-1185">Reference proteome</keyword>
<proteinExistence type="predicted"/>
<sequence>METPLYVCIVNTVDKYGTPGIAKSPTIPGTTCRAVFMGTRPDEREGRGAAKKINAVDIHHHVNSTHTHSITFSAPNRKRALPFGGTAAKNPSGSHPPFHPRALADCPVASPCMIDLHRFESVRREGPSAIGSTLTKVGGLGGLQRRQAFNWP</sequence>
<dbReference type="EMBL" id="GL385397">
    <property type="protein sequence ID" value="EJT77025.1"/>
    <property type="molecule type" value="Genomic_DNA"/>
</dbReference>